<evidence type="ECO:0000256" key="1">
    <source>
        <dbReference type="ARBA" id="ARBA00004196"/>
    </source>
</evidence>
<name>A0A1I4M176_9BURK</name>
<evidence type="ECO:0000259" key="3">
    <source>
        <dbReference type="Pfam" id="PF07940"/>
    </source>
</evidence>
<feature type="signal peptide" evidence="2">
    <location>
        <begin position="1"/>
        <end position="18"/>
    </location>
</feature>
<feature type="domain" description="Heparinase II/III-like C-terminal" evidence="3">
    <location>
        <begin position="574"/>
        <end position="774"/>
    </location>
</feature>
<dbReference type="AlphaFoldDB" id="A0A1I4M176"/>
<evidence type="ECO:0000256" key="2">
    <source>
        <dbReference type="SAM" id="SignalP"/>
    </source>
</evidence>
<reference evidence="5 6" key="1">
    <citation type="submission" date="2016-10" db="EMBL/GenBank/DDBJ databases">
        <authorList>
            <person name="de Groot N.N."/>
        </authorList>
    </citation>
    <scope>NUCLEOTIDE SEQUENCE [LARGE SCALE GENOMIC DNA]</scope>
    <source>
        <strain evidence="5 6">ATCC 43154</strain>
    </source>
</reference>
<keyword evidence="2" id="KW-0732">Signal</keyword>
<keyword evidence="6" id="KW-1185">Reference proteome</keyword>
<dbReference type="Pfam" id="PF07940">
    <property type="entry name" value="Hepar_II_III_C"/>
    <property type="match status" value="1"/>
</dbReference>
<sequence length="976" mass="108238">MPAFASLVVLLASPSTQAGTQTVSFTTEKIFEAEHGDIANRWETQTDATEPNTRYVVVPTGPVPSVPDAVAELSYTVQADVAANYVLWMRVLAPNSYSDSLYWTNDERNNSIFWFNDSYNKWVWVMVSKSLPLSAGPHTLKVKYHNAGMRIDRILLTKRGYFKPTGIGEDPTVYNSMPPSSYNVALPQPPLNEHPRLLLRAGDLQDIRNREAEAALRANDRSPEYQAMNAAWGRLRAFAKNNPSGTLPPPPKPGDPADAKKELAKYCGLAAETVRAKALLHLIDSDEQSGRHAISLMEGYFDTCKIDNTRAIGETIWLSAIVYDWCYWLMNTDQRTAYIERFVALASKMEIGFPPVNQSAVTGHSSEAQLLRDQLSAGIAFYDETTAVYQLAAGRILQEFIAPRELVYKSHSHHQGDSYGPYRYTWDVYAAWIFQRMGAGNVFPSTQQYTPYQWLYTRRPDGQLMRDGDSYQGGYNAFNTYWNQIGTYMLTASYYDEPYLKDEFVRQLALAAQSPTPDARHPYDDLSMVVLNKPQLANTDTKTLPLSRYFAEPAGQMVARTGWSEGVQMQSPAVVATMKVGGYYFANHQHLDAGHFQLYYKGNLAIDSGLYEGVLGTTSQSYGSAHDSNYHKRTVAHNAMLVYKDGEKFINTASNDGGQRFVLAEPATLTALKDDKNGYRVANVLKHEIGPDNSTPDYSYLKGDIAPAYSDKISNYTRSFVFLNLKNNAHPAALLVLDKVKSSNKDFKKTWLLHSVQEPALDSQTATIKRDTDGYNGKLINRTLLPLEATLTKVGGKDQEYSVYDGSTGRYVNYPISLMDHKGLKFSEEPGAWRVEVSPKEAAEADVFFNVMQVMDADSALPPLATDAVVSASMHGVKIDNRVVLFAKDDADLSGTASFELATADTLRVLVTDLSQGYWSVSRNGAPATVEYEVGAEDGTMYFVAAGAGSYTLRQASKRTLPAPPVLTSLPLPAPK</sequence>
<keyword evidence="5" id="KW-0456">Lyase</keyword>
<dbReference type="Gene3D" id="2.60.120.260">
    <property type="entry name" value="Galactose-binding domain-like"/>
    <property type="match status" value="1"/>
</dbReference>
<dbReference type="Gene3D" id="2.60.40.2750">
    <property type="match status" value="1"/>
</dbReference>
<dbReference type="SUPFAM" id="SSF49785">
    <property type="entry name" value="Galactose-binding domain-like"/>
    <property type="match status" value="1"/>
</dbReference>
<dbReference type="InterPro" id="IPR008979">
    <property type="entry name" value="Galactose-bd-like_sf"/>
</dbReference>
<dbReference type="NCBIfam" id="NF045571">
    <property type="entry name" value="HepHepsulflyase"/>
    <property type="match status" value="1"/>
</dbReference>
<dbReference type="InterPro" id="IPR008929">
    <property type="entry name" value="Chondroitin_lyas"/>
</dbReference>
<feature type="domain" description="Heparinase II C-terminal" evidence="4">
    <location>
        <begin position="869"/>
        <end position="954"/>
    </location>
</feature>
<dbReference type="GO" id="GO:0030313">
    <property type="term" value="C:cell envelope"/>
    <property type="evidence" value="ECO:0007669"/>
    <property type="project" value="UniProtKB-SubCell"/>
</dbReference>
<dbReference type="STRING" id="758825.SAMN02982985_02175"/>
<proteinExistence type="predicted"/>
<dbReference type="EMBL" id="FOTW01000010">
    <property type="protein sequence ID" value="SFL96959.1"/>
    <property type="molecule type" value="Genomic_DNA"/>
</dbReference>
<feature type="chain" id="PRO_5011612900" evidence="2">
    <location>
        <begin position="19"/>
        <end position="976"/>
    </location>
</feature>
<accession>A0A1I4M176</accession>
<protein>
    <submittedName>
        <fullName evidence="5">Heparin/heparan-sulfate lyase</fullName>
    </submittedName>
</protein>
<dbReference type="InterPro" id="IPR054645">
    <property type="entry name" value="HepB"/>
</dbReference>
<dbReference type="CDD" id="cd02795">
    <property type="entry name" value="CBM6-CBM35-CBM36_like"/>
    <property type="match status" value="1"/>
</dbReference>
<dbReference type="InterPro" id="IPR040925">
    <property type="entry name" value="HepII_C"/>
</dbReference>
<organism evidence="5 6">
    <name type="scientific">Rugamonas rubra</name>
    <dbReference type="NCBI Taxonomy" id="758825"/>
    <lineage>
        <taxon>Bacteria</taxon>
        <taxon>Pseudomonadati</taxon>
        <taxon>Pseudomonadota</taxon>
        <taxon>Betaproteobacteria</taxon>
        <taxon>Burkholderiales</taxon>
        <taxon>Oxalobacteraceae</taxon>
        <taxon>Telluria group</taxon>
        <taxon>Rugamonas</taxon>
    </lineage>
</organism>
<dbReference type="InterPro" id="IPR012480">
    <property type="entry name" value="Hepar_II_III_C"/>
</dbReference>
<evidence type="ECO:0000313" key="5">
    <source>
        <dbReference type="EMBL" id="SFL96959.1"/>
    </source>
</evidence>
<gene>
    <name evidence="5" type="ORF">SAMN02982985_02175</name>
</gene>
<dbReference type="GO" id="GO:0016829">
    <property type="term" value="F:lyase activity"/>
    <property type="evidence" value="ECO:0007669"/>
    <property type="project" value="UniProtKB-KW"/>
</dbReference>
<dbReference type="Proteomes" id="UP000199470">
    <property type="component" value="Unassembled WGS sequence"/>
</dbReference>
<dbReference type="Pfam" id="PF18675">
    <property type="entry name" value="HepII_C"/>
    <property type="match status" value="1"/>
</dbReference>
<evidence type="ECO:0000259" key="4">
    <source>
        <dbReference type="Pfam" id="PF18675"/>
    </source>
</evidence>
<evidence type="ECO:0000313" key="6">
    <source>
        <dbReference type="Proteomes" id="UP000199470"/>
    </source>
</evidence>
<comment type="subcellular location">
    <subcellularLocation>
        <location evidence="1">Cell envelope</location>
    </subcellularLocation>
</comment>
<dbReference type="Gene3D" id="1.50.10.100">
    <property type="entry name" value="Chondroitin AC/alginate lyase"/>
    <property type="match status" value="1"/>
</dbReference>
<dbReference type="Gene3D" id="2.70.98.70">
    <property type="match status" value="1"/>
</dbReference>